<reference evidence="1 2" key="1">
    <citation type="submission" date="2018-05" db="EMBL/GenBank/DDBJ databases">
        <title>Genome Sequence of an Efficient Indole-Degrading Bacterium, Alcaligenes sp.YBY.</title>
        <authorList>
            <person name="Yang B."/>
        </authorList>
    </citation>
    <scope>NUCLEOTIDE SEQUENCE [LARGE SCALE GENOMIC DNA]</scope>
    <source>
        <strain evidence="1 2">YBY</strain>
    </source>
</reference>
<dbReference type="EMBL" id="QEXO01000004">
    <property type="protein sequence ID" value="PWE13540.1"/>
    <property type="molecule type" value="Genomic_DNA"/>
</dbReference>
<name>A0A2U2BHQ4_ALCFA</name>
<dbReference type="RefSeq" id="WP_109089739.1">
    <property type="nucleotide sequence ID" value="NZ_CAXOJJ010000045.1"/>
</dbReference>
<evidence type="ECO:0000313" key="1">
    <source>
        <dbReference type="EMBL" id="PWE13540.1"/>
    </source>
</evidence>
<dbReference type="Proteomes" id="UP000245216">
    <property type="component" value="Unassembled WGS sequence"/>
</dbReference>
<dbReference type="AlphaFoldDB" id="A0A2U2BHQ4"/>
<comment type="caution">
    <text evidence="1">The sequence shown here is derived from an EMBL/GenBank/DDBJ whole genome shotgun (WGS) entry which is preliminary data.</text>
</comment>
<accession>A0A2U2BHQ4</accession>
<gene>
    <name evidence="1" type="ORF">DF183_17250</name>
</gene>
<proteinExistence type="predicted"/>
<protein>
    <submittedName>
        <fullName evidence="1">Uncharacterized protein</fullName>
    </submittedName>
</protein>
<organism evidence="1 2">
    <name type="scientific">Alcaligenes faecalis</name>
    <dbReference type="NCBI Taxonomy" id="511"/>
    <lineage>
        <taxon>Bacteria</taxon>
        <taxon>Pseudomonadati</taxon>
        <taxon>Pseudomonadota</taxon>
        <taxon>Betaproteobacteria</taxon>
        <taxon>Burkholderiales</taxon>
        <taxon>Alcaligenaceae</taxon>
        <taxon>Alcaligenes</taxon>
    </lineage>
</organism>
<evidence type="ECO:0000313" key="2">
    <source>
        <dbReference type="Proteomes" id="UP000245216"/>
    </source>
</evidence>
<sequence>MSTITDHKQVLAWINALDIPDAPAGGNRVAARASSSADEDGAVVAKASIPCFVSGLTEQSRADVQNSTLLMQLAADKKYPDENDREKWFKFYSDGLTNLGWGSSSSFFERFQPKNTDVTMDQVVLEVILTVVNNVNNPLYKIAQETFGALNKPANQKPMKLFDHSSTKEDRGKFQILPAGQDQHGTVSMVLTAINARTDIQSGSFLFWKWSKSTAWLYRAANLIVLNESVYSKVRQAVIDKLGDNAVNFVLDLDI</sequence>
<reference evidence="1 2" key="2">
    <citation type="submission" date="2018-05" db="EMBL/GenBank/DDBJ databases">
        <authorList>
            <person name="Lanie J.A."/>
            <person name="Ng W.-L."/>
            <person name="Kazmierczak K.M."/>
            <person name="Andrzejewski T.M."/>
            <person name="Davidsen T.M."/>
            <person name="Wayne K.J."/>
            <person name="Tettelin H."/>
            <person name="Glass J.I."/>
            <person name="Rusch D."/>
            <person name="Podicherti R."/>
            <person name="Tsui H.-C.T."/>
            <person name="Winkler M.E."/>
        </authorList>
    </citation>
    <scope>NUCLEOTIDE SEQUENCE [LARGE SCALE GENOMIC DNA]</scope>
    <source>
        <strain evidence="1 2">YBY</strain>
    </source>
</reference>